<dbReference type="PANTHER" id="PTHR30537:SF5">
    <property type="entry name" value="HTH-TYPE TRANSCRIPTIONAL ACTIVATOR TTDR-RELATED"/>
    <property type="match status" value="1"/>
</dbReference>
<evidence type="ECO:0000259" key="2">
    <source>
        <dbReference type="Pfam" id="PF03466"/>
    </source>
</evidence>
<accession>A0A533IG05</accession>
<dbReference type="PANTHER" id="PTHR30537">
    <property type="entry name" value="HTH-TYPE TRANSCRIPTIONAL REGULATOR"/>
    <property type="match status" value="1"/>
</dbReference>
<dbReference type="InterPro" id="IPR058163">
    <property type="entry name" value="LysR-type_TF_proteobact-type"/>
</dbReference>
<comment type="caution">
    <text evidence="3">The sequence shown here is derived from an EMBL/GenBank/DDBJ whole genome shotgun (WGS) entry which is preliminary data.</text>
</comment>
<protein>
    <submittedName>
        <fullName evidence="3">LysR family transcriptional regulator</fullName>
    </submittedName>
</protein>
<dbReference type="CDD" id="cd08422">
    <property type="entry name" value="PBP2_CrgA_like"/>
    <property type="match status" value="1"/>
</dbReference>
<dbReference type="GO" id="GO:0043565">
    <property type="term" value="F:sequence-specific DNA binding"/>
    <property type="evidence" value="ECO:0007669"/>
    <property type="project" value="TreeGrafter"/>
</dbReference>
<feature type="domain" description="LysR substrate-binding" evidence="2">
    <location>
        <begin position="34"/>
        <end position="239"/>
    </location>
</feature>
<evidence type="ECO:0000256" key="1">
    <source>
        <dbReference type="ARBA" id="ARBA00009437"/>
    </source>
</evidence>
<evidence type="ECO:0000313" key="3">
    <source>
        <dbReference type="EMBL" id="TKW68752.1"/>
    </source>
</evidence>
<evidence type="ECO:0000313" key="4">
    <source>
        <dbReference type="Proteomes" id="UP000315344"/>
    </source>
</evidence>
<dbReference type="InterPro" id="IPR005119">
    <property type="entry name" value="LysR_subst-bd"/>
</dbReference>
<name>A0A533IG05_PARDE</name>
<dbReference type="AlphaFoldDB" id="A0A533IG05"/>
<dbReference type="Pfam" id="PF03466">
    <property type="entry name" value="LysR_substrate"/>
    <property type="match status" value="1"/>
</dbReference>
<reference evidence="3 4" key="1">
    <citation type="journal article" date="2017" name="Nat. Commun.">
        <title>In situ click chemistry generation of cyclooxygenase-2 inhibitors.</title>
        <authorList>
            <person name="Bhardwaj A."/>
            <person name="Kaur J."/>
            <person name="Wuest M."/>
            <person name="Wuest F."/>
        </authorList>
    </citation>
    <scope>NUCLEOTIDE SEQUENCE [LARGE SCALE GENOMIC DNA]</scope>
    <source>
        <strain evidence="3">S2_012_000_R3_94</strain>
    </source>
</reference>
<dbReference type="SUPFAM" id="SSF53850">
    <property type="entry name" value="Periplasmic binding protein-like II"/>
    <property type="match status" value="1"/>
</dbReference>
<gene>
    <name evidence="3" type="ORF">DI616_01805</name>
</gene>
<comment type="similarity">
    <text evidence="1">Belongs to the LysR transcriptional regulatory family.</text>
</comment>
<dbReference type="GO" id="GO:0006351">
    <property type="term" value="P:DNA-templated transcription"/>
    <property type="evidence" value="ECO:0007669"/>
    <property type="project" value="TreeGrafter"/>
</dbReference>
<dbReference type="Proteomes" id="UP000315344">
    <property type="component" value="Unassembled WGS sequence"/>
</dbReference>
<organism evidence="3 4">
    <name type="scientific">Paracoccus denitrificans</name>
    <dbReference type="NCBI Taxonomy" id="266"/>
    <lineage>
        <taxon>Bacteria</taxon>
        <taxon>Pseudomonadati</taxon>
        <taxon>Pseudomonadota</taxon>
        <taxon>Alphaproteobacteria</taxon>
        <taxon>Rhodobacterales</taxon>
        <taxon>Paracoccaceae</taxon>
        <taxon>Paracoccus</taxon>
    </lineage>
</organism>
<proteinExistence type="inferred from homology"/>
<sequence length="262" mass="28252">MTGTIRQGESYLPHARKVLDALQEAEAALAPAEAGLSGRLRITCGTTLGEVCVAGAVRRFLTENPSMRVDLHLMDGYTDLAAGGFDLAVRIGVPRDSSLRMRRLGETTPRIAASPDYLHRYGIPRRPEDLEKHRAILDLNEDTPSRWQFQDTGGSLMTVPVSGALAVNSASVTIAEAIAGHGLTRAPDIFLAPALASGALVPLLDDYATGSRPIHMLSHPTAFRQHKIAAFAKVMQAELDSIFADRSLRLGKPFATRHNVTP</sequence>
<dbReference type="GO" id="GO:0003700">
    <property type="term" value="F:DNA-binding transcription factor activity"/>
    <property type="evidence" value="ECO:0007669"/>
    <property type="project" value="TreeGrafter"/>
</dbReference>
<dbReference type="EMBL" id="VAFL01000001">
    <property type="protein sequence ID" value="TKW68752.1"/>
    <property type="molecule type" value="Genomic_DNA"/>
</dbReference>
<dbReference type="Gene3D" id="3.40.190.290">
    <property type="match status" value="1"/>
</dbReference>